<evidence type="ECO:0000313" key="2">
    <source>
        <dbReference type="EMBL" id="CAJ0947214.1"/>
    </source>
</evidence>
<comment type="caution">
    <text evidence="2">The sequence shown here is derived from an EMBL/GenBank/DDBJ whole genome shotgun (WGS) entry which is preliminary data.</text>
</comment>
<name>A0ABN9LPF2_9NEOB</name>
<reference evidence="2" key="1">
    <citation type="submission" date="2023-07" db="EMBL/GenBank/DDBJ databases">
        <authorList>
            <person name="Stuckert A."/>
        </authorList>
    </citation>
    <scope>NUCLEOTIDE SEQUENCE</scope>
</reference>
<dbReference type="EMBL" id="CAUEEQ010026522">
    <property type="protein sequence ID" value="CAJ0947214.1"/>
    <property type="molecule type" value="Genomic_DNA"/>
</dbReference>
<dbReference type="InterPro" id="IPR033558">
    <property type="entry name" value="IFT25"/>
</dbReference>
<sequence length="139" mass="15364">MTRAGNLCLSSAGARVSLATSSDERHPAERMIDGNPETLWTTTGMFPQEFIISMNGLQKVGKITLESSLVRSLKIYTSASKEATNFEPCMERELEHVEGQFQTEEITLPGVQAIHLRFVILSGYDHFVSIRSVSAESTI</sequence>
<dbReference type="InterPro" id="IPR008979">
    <property type="entry name" value="Galactose-bd-like_sf"/>
</dbReference>
<keyword evidence="3" id="KW-1185">Reference proteome</keyword>
<evidence type="ECO:0000259" key="1">
    <source>
        <dbReference type="Pfam" id="PF00754"/>
    </source>
</evidence>
<organism evidence="2 3">
    <name type="scientific">Ranitomeya imitator</name>
    <name type="common">mimic poison frog</name>
    <dbReference type="NCBI Taxonomy" id="111125"/>
    <lineage>
        <taxon>Eukaryota</taxon>
        <taxon>Metazoa</taxon>
        <taxon>Chordata</taxon>
        <taxon>Craniata</taxon>
        <taxon>Vertebrata</taxon>
        <taxon>Euteleostomi</taxon>
        <taxon>Amphibia</taxon>
        <taxon>Batrachia</taxon>
        <taxon>Anura</taxon>
        <taxon>Neobatrachia</taxon>
        <taxon>Hyloidea</taxon>
        <taxon>Dendrobatidae</taxon>
        <taxon>Dendrobatinae</taxon>
        <taxon>Ranitomeya</taxon>
    </lineage>
</organism>
<dbReference type="Gene3D" id="2.60.120.260">
    <property type="entry name" value="Galactose-binding domain-like"/>
    <property type="match status" value="1"/>
</dbReference>
<dbReference type="PANTHER" id="PTHR33906:SF1">
    <property type="entry name" value="INTRAFLAGELLAR TRANSPORT PROTEIN 25 HOMOLOG"/>
    <property type="match status" value="1"/>
</dbReference>
<dbReference type="PANTHER" id="PTHR33906">
    <property type="entry name" value="INTRAFLAGELLAR TRANSPORT PROTEIN 25 HOMOLOG"/>
    <property type="match status" value="1"/>
</dbReference>
<dbReference type="Proteomes" id="UP001176940">
    <property type="component" value="Unassembled WGS sequence"/>
</dbReference>
<proteinExistence type="predicted"/>
<gene>
    <name evidence="2" type="ORF">RIMI_LOCUS11618311</name>
</gene>
<accession>A0ABN9LPF2</accession>
<evidence type="ECO:0000313" key="3">
    <source>
        <dbReference type="Proteomes" id="UP001176940"/>
    </source>
</evidence>
<feature type="domain" description="F5/8 type C" evidence="1">
    <location>
        <begin position="19"/>
        <end position="130"/>
    </location>
</feature>
<dbReference type="SUPFAM" id="SSF49785">
    <property type="entry name" value="Galactose-binding domain-like"/>
    <property type="match status" value="1"/>
</dbReference>
<protein>
    <recommendedName>
        <fullName evidence="1">F5/8 type C domain-containing protein</fullName>
    </recommendedName>
</protein>
<dbReference type="Pfam" id="PF00754">
    <property type="entry name" value="F5_F8_type_C"/>
    <property type="match status" value="1"/>
</dbReference>
<dbReference type="InterPro" id="IPR000421">
    <property type="entry name" value="FA58C"/>
</dbReference>